<keyword evidence="2" id="KW-1185">Reference proteome</keyword>
<evidence type="ECO:0000313" key="2">
    <source>
        <dbReference type="Proteomes" id="UP000831701"/>
    </source>
</evidence>
<proteinExistence type="predicted"/>
<dbReference type="EMBL" id="CM041532">
    <property type="protein sequence ID" value="KAI3375986.1"/>
    <property type="molecule type" value="Genomic_DNA"/>
</dbReference>
<dbReference type="Proteomes" id="UP000831701">
    <property type="component" value="Chromosome 2"/>
</dbReference>
<evidence type="ECO:0000313" key="1">
    <source>
        <dbReference type="EMBL" id="KAI3375986.1"/>
    </source>
</evidence>
<organism evidence="1 2">
    <name type="scientific">Scortum barcoo</name>
    <name type="common">barcoo grunter</name>
    <dbReference type="NCBI Taxonomy" id="214431"/>
    <lineage>
        <taxon>Eukaryota</taxon>
        <taxon>Metazoa</taxon>
        <taxon>Chordata</taxon>
        <taxon>Craniata</taxon>
        <taxon>Vertebrata</taxon>
        <taxon>Euteleostomi</taxon>
        <taxon>Actinopterygii</taxon>
        <taxon>Neopterygii</taxon>
        <taxon>Teleostei</taxon>
        <taxon>Neoteleostei</taxon>
        <taxon>Acanthomorphata</taxon>
        <taxon>Eupercaria</taxon>
        <taxon>Centrarchiformes</taxon>
        <taxon>Terapontoidei</taxon>
        <taxon>Terapontidae</taxon>
        <taxon>Scortum</taxon>
    </lineage>
</organism>
<comment type="caution">
    <text evidence="1">The sequence shown here is derived from an EMBL/GenBank/DDBJ whole genome shotgun (WGS) entry which is preliminary data.</text>
</comment>
<protein>
    <submittedName>
        <fullName evidence="1">Uncharacterized protein</fullName>
    </submittedName>
</protein>
<name>A0ACB8X774_9TELE</name>
<gene>
    <name evidence="1" type="ORF">L3Q82_016516</name>
</gene>
<sequence>AAQFKDRAHPDSSIDLTTGKLPVKISSVQTNDAGTYSCSVGIKRDRISCSTELIVEPKPEPTKGADDEKVVQHPNQAPELDRDTVSHVLSSQAQKIHAHENQLKAIATGVQQITERQDRAQQEVSAQVSQLGAQLQRIASRLDQLTPSQPTSPATPPPASPSASAIYLSRPARLAPPEKYSGEPGQCRPFLVQCELHFQNDPAAFASDEAQVAFMISHLSGRAAAWATAEWARGAAICRDKHQFTHVLTHLFDHSCSSQEASKAMFELRQKSRRVMDYAIEFRTLATDSGWNSPAIKGAFANGLNEDIKDQLAPHEIPEEFEDLVKMAVRIDTRLRERETERRRAARRTSEHQGVPSTPQKPRREFRRSSVLSSATAERAPSSDQAEPMQLGRARLDPEERRRRVRVGACFYCGQAGHQAQSCPVKERAHHASEKVKADQTLEPAPDEFPDLEKVPQCYHDLREVFSKTKAMSLPPHRPWDCPIDLPAWSSYS</sequence>
<reference evidence="1" key="1">
    <citation type="submission" date="2022-04" db="EMBL/GenBank/DDBJ databases">
        <title>Jade perch genome.</title>
        <authorList>
            <person name="Chao B."/>
        </authorList>
    </citation>
    <scope>NUCLEOTIDE SEQUENCE</scope>
    <source>
        <strain evidence="1">CB-2022</strain>
    </source>
</reference>
<accession>A0ACB8X774</accession>
<feature type="non-terminal residue" evidence="1">
    <location>
        <position position="1"/>
    </location>
</feature>